<sequence length="947" mass="107765">MITILNFIKAQSQRSTILAVMVLLFIFLSCTDLDSPPLTLSVGEKQYDDPGTYVAALAKLYSSLVTTGQTGPAGNADVKGKDEGFSSYSRMIWYAEEFPTEEAIVGWNDEGILELYPQTWTPENNFLFLLYTRLFTHVAQCNELISNSTDAVLDARKVTENIKTKAKLYRSEARFLRALSYYYLLNLFRNVPLVDVNTVANHPQASPQAVFDFIEKELKEIEVLIPANNPYPRVTKGAVQFLLSRLYLNSEVFTGVKKYSEAVTYSQLVIDGTGPLGKYELEGTYNNLFGADNNTSKELIFAIEQDPYLIRSYGGTTFLIRAAIGGAMNAATYGMNGTGWGGLRVTAPFVYYFDFNKDGDTDDNNETDVRGKKFYRTGHLIEVTTENVGTFTNGYALPKYTNLKRDGTAGRQFQETPDTDVPLFRLGEAYLNYAEAVVRGGTGDRTKALQYVNALRTRASAPNIIDADLTLDFLKVERSRELHWESVRRTDLVRFGSFAKKAGKYWDGVRCAKITWLKENNPLAARVTEEDESTETESEGSVESGQWVLIESLKRKYISAEGVEVAYRYSSEEEIKMGLNQTQELIYAGAQTIYGAMFDYKQLAVRVDILQKTKKGWTAYLFKYVNKVKIENVNDVSVAYYVLSQCGLILADMVMVHFNEKYVRKGEIDVSQLFIAKSIVTSYEIIFNKGSLMELIQYQQFVIDSTVERLLDVSSETMPRVFIGSQCKEGKGDECTFMDYCLTQIGVEREVEKELSKDLIINKTEIKNFLKKIVYPICHMDFETIMPMIPLFDRSRPYQQIPFQYSLHIQRVKNGELEHYEYLAESDLSVDPRKELIVRLIEQTKSVKTILVYNQTFEKSRIKEMINDFPEFAAPLQNAIDMMVDLMVPIRSKHFTTESLGKKYSIKYVLPLVAPELSYDKLEINSGRVESETFMAIYDCDINDEIR</sequence>
<evidence type="ECO:0000256" key="2">
    <source>
        <dbReference type="ARBA" id="ARBA00022729"/>
    </source>
</evidence>
<dbReference type="Gene3D" id="1.10.3780.10">
    <property type="entry name" value="SusD-like"/>
    <property type="match status" value="1"/>
</dbReference>
<dbReference type="InterPro" id="IPR011990">
    <property type="entry name" value="TPR-like_helical_dom_sf"/>
</dbReference>
<dbReference type="Pfam" id="PF07980">
    <property type="entry name" value="SusD_RagB"/>
    <property type="match status" value="1"/>
</dbReference>
<reference evidence="8" key="1">
    <citation type="journal article" date="2021" name="Genome Biol. Evol.">
        <title>A High-Quality Reference Genome for a Parasitic Bivalve with Doubly Uniparental Inheritance (Bivalvia: Unionida).</title>
        <authorList>
            <person name="Smith C.H."/>
        </authorList>
    </citation>
    <scope>NUCLEOTIDE SEQUENCE</scope>
    <source>
        <strain evidence="8">CHS0354</strain>
    </source>
</reference>
<keyword evidence="2" id="KW-0732">Signal</keyword>
<evidence type="ECO:0008006" key="10">
    <source>
        <dbReference type="Google" id="ProtNLM"/>
    </source>
</evidence>
<dbReference type="InterPro" id="IPR033985">
    <property type="entry name" value="SusD-like_N"/>
</dbReference>
<dbReference type="Gene3D" id="1.25.40.390">
    <property type="match status" value="1"/>
</dbReference>
<dbReference type="SUPFAM" id="SSF48452">
    <property type="entry name" value="TPR-like"/>
    <property type="match status" value="1"/>
</dbReference>
<evidence type="ECO:0000256" key="4">
    <source>
        <dbReference type="ARBA" id="ARBA00023237"/>
    </source>
</evidence>
<proteinExistence type="predicted"/>
<dbReference type="InterPro" id="IPR012944">
    <property type="entry name" value="SusD_RagB_dom"/>
</dbReference>
<dbReference type="AlphaFoldDB" id="A0AAE0S069"/>
<dbReference type="Pfam" id="PF14322">
    <property type="entry name" value="SusD-like_3"/>
    <property type="match status" value="1"/>
</dbReference>
<keyword evidence="3" id="KW-0472">Membrane</keyword>
<dbReference type="InterPro" id="IPR021301">
    <property type="entry name" value="DUF2779"/>
</dbReference>
<keyword evidence="9" id="KW-1185">Reference proteome</keyword>
<reference evidence="8" key="3">
    <citation type="submission" date="2023-05" db="EMBL/GenBank/DDBJ databases">
        <authorList>
            <person name="Smith C.H."/>
        </authorList>
    </citation>
    <scope>NUCLEOTIDE SEQUENCE</scope>
    <source>
        <strain evidence="8">CHS0354</strain>
        <tissue evidence="8">Mantle</tissue>
    </source>
</reference>
<feature type="domain" description="RagB/SusD" evidence="5">
    <location>
        <begin position="382"/>
        <end position="509"/>
    </location>
</feature>
<evidence type="ECO:0000259" key="5">
    <source>
        <dbReference type="Pfam" id="PF07980"/>
    </source>
</evidence>
<comment type="caution">
    <text evidence="8">The sequence shown here is derived from an EMBL/GenBank/DDBJ whole genome shotgun (WGS) entry which is preliminary data.</text>
</comment>
<evidence type="ECO:0000256" key="3">
    <source>
        <dbReference type="ARBA" id="ARBA00023136"/>
    </source>
</evidence>
<evidence type="ECO:0000259" key="7">
    <source>
        <dbReference type="Pfam" id="PF14322"/>
    </source>
</evidence>
<dbReference type="Pfam" id="PF11074">
    <property type="entry name" value="DUF2779"/>
    <property type="match status" value="1"/>
</dbReference>
<name>A0AAE0S069_9BIVA</name>
<evidence type="ECO:0000313" key="8">
    <source>
        <dbReference type="EMBL" id="KAK3582535.1"/>
    </source>
</evidence>
<dbReference type="EMBL" id="JAEAOA010001427">
    <property type="protein sequence ID" value="KAK3582535.1"/>
    <property type="molecule type" value="Genomic_DNA"/>
</dbReference>
<organism evidence="8 9">
    <name type="scientific">Potamilus streckersoni</name>
    <dbReference type="NCBI Taxonomy" id="2493646"/>
    <lineage>
        <taxon>Eukaryota</taxon>
        <taxon>Metazoa</taxon>
        <taxon>Spiralia</taxon>
        <taxon>Lophotrochozoa</taxon>
        <taxon>Mollusca</taxon>
        <taxon>Bivalvia</taxon>
        <taxon>Autobranchia</taxon>
        <taxon>Heteroconchia</taxon>
        <taxon>Palaeoheterodonta</taxon>
        <taxon>Unionida</taxon>
        <taxon>Unionoidea</taxon>
        <taxon>Unionidae</taxon>
        <taxon>Ambleminae</taxon>
        <taxon>Lampsilini</taxon>
        <taxon>Potamilus</taxon>
    </lineage>
</organism>
<accession>A0AAE0S069</accession>
<evidence type="ECO:0000259" key="6">
    <source>
        <dbReference type="Pfam" id="PF11074"/>
    </source>
</evidence>
<keyword evidence="4" id="KW-0998">Cell outer membrane</keyword>
<protein>
    <recommendedName>
        <fullName evidence="10">RagB/SusD family nutrient uptake outer membrane protein</fullName>
    </recommendedName>
</protein>
<dbReference type="Gene3D" id="1.25.40.10">
    <property type="entry name" value="Tetratricopeptide repeat domain"/>
    <property type="match status" value="1"/>
</dbReference>
<dbReference type="CDD" id="cd08977">
    <property type="entry name" value="SusD"/>
    <property type="match status" value="1"/>
</dbReference>
<feature type="domain" description="DUF2779" evidence="6">
    <location>
        <begin position="779"/>
        <end position="905"/>
    </location>
</feature>
<comment type="subcellular location">
    <subcellularLocation>
        <location evidence="1">Cell outer membrane</location>
    </subcellularLocation>
</comment>
<evidence type="ECO:0000313" key="9">
    <source>
        <dbReference type="Proteomes" id="UP001195483"/>
    </source>
</evidence>
<evidence type="ECO:0000256" key="1">
    <source>
        <dbReference type="ARBA" id="ARBA00004442"/>
    </source>
</evidence>
<reference evidence="8" key="2">
    <citation type="journal article" date="2021" name="Genome Biol. Evol.">
        <title>Developing a high-quality reference genome for a parasitic bivalve with doubly uniparental inheritance (Bivalvia: Unionida).</title>
        <authorList>
            <person name="Smith C.H."/>
        </authorList>
    </citation>
    <scope>NUCLEOTIDE SEQUENCE</scope>
    <source>
        <strain evidence="8">CHS0354</strain>
        <tissue evidence="8">Mantle</tissue>
    </source>
</reference>
<gene>
    <name evidence="8" type="ORF">CHS0354_024085</name>
</gene>
<feature type="domain" description="SusD-like N-terminal" evidence="7">
    <location>
        <begin position="112"/>
        <end position="248"/>
    </location>
</feature>
<dbReference type="Proteomes" id="UP001195483">
    <property type="component" value="Unassembled WGS sequence"/>
</dbReference>